<evidence type="ECO:0000313" key="2">
    <source>
        <dbReference type="EMBL" id="KAG6508282.1"/>
    </source>
</evidence>
<dbReference type="PANTHER" id="PTHR46100">
    <property type="entry name" value="IMP2'P"/>
    <property type="match status" value="1"/>
</dbReference>
<dbReference type="Proteomes" id="UP000734854">
    <property type="component" value="Unassembled WGS sequence"/>
</dbReference>
<dbReference type="InterPro" id="IPR006016">
    <property type="entry name" value="UspA"/>
</dbReference>
<dbReference type="Pfam" id="PF00582">
    <property type="entry name" value="Usp"/>
    <property type="match status" value="1"/>
</dbReference>
<protein>
    <recommendedName>
        <fullName evidence="1">UspA domain-containing protein</fullName>
    </recommendedName>
</protein>
<dbReference type="EMBL" id="JACMSC010000009">
    <property type="protein sequence ID" value="KAG6508282.1"/>
    <property type="molecule type" value="Genomic_DNA"/>
</dbReference>
<gene>
    <name evidence="2" type="ORF">ZIOFF_033656</name>
</gene>
<sequence length="159" mass="17253">MAGQRNVGIAVDFSPCSQAAVHWASENLVRGGDRVVLVHAVSCYHIEQGVINLWERSGSPLIPLNELCTPNVCKQYAVEPDSETLKMLEQMASQKRVEVVAKVYYGDAKAKLLEAIERVPLDCLVVGSRGLSKLKRALLGSVSSHVVTNALCPVTVVKK</sequence>
<reference evidence="2 3" key="1">
    <citation type="submission" date="2020-08" db="EMBL/GenBank/DDBJ databases">
        <title>Plant Genome Project.</title>
        <authorList>
            <person name="Zhang R.-G."/>
        </authorList>
    </citation>
    <scope>NUCLEOTIDE SEQUENCE [LARGE SCALE GENOMIC DNA]</scope>
    <source>
        <tissue evidence="2">Rhizome</tissue>
    </source>
</reference>
<accession>A0A8J5LCN4</accession>
<organism evidence="2 3">
    <name type="scientific">Zingiber officinale</name>
    <name type="common">Ginger</name>
    <name type="synonym">Amomum zingiber</name>
    <dbReference type="NCBI Taxonomy" id="94328"/>
    <lineage>
        <taxon>Eukaryota</taxon>
        <taxon>Viridiplantae</taxon>
        <taxon>Streptophyta</taxon>
        <taxon>Embryophyta</taxon>
        <taxon>Tracheophyta</taxon>
        <taxon>Spermatophyta</taxon>
        <taxon>Magnoliopsida</taxon>
        <taxon>Liliopsida</taxon>
        <taxon>Zingiberales</taxon>
        <taxon>Zingiberaceae</taxon>
        <taxon>Zingiber</taxon>
    </lineage>
</organism>
<proteinExistence type="predicted"/>
<comment type="caution">
    <text evidence="2">The sequence shown here is derived from an EMBL/GenBank/DDBJ whole genome shotgun (WGS) entry which is preliminary data.</text>
</comment>
<keyword evidence="3" id="KW-1185">Reference proteome</keyword>
<name>A0A8J5LCN4_ZINOF</name>
<dbReference type="AlphaFoldDB" id="A0A8J5LCN4"/>
<dbReference type="PANTHER" id="PTHR46100:SF17">
    <property type="entry name" value="ADENINE NUCLEOTIDE ALPHA HYDROLASE-LIKE SUPERFAMILY PROTEIN"/>
    <property type="match status" value="1"/>
</dbReference>
<dbReference type="CDD" id="cd23659">
    <property type="entry name" value="USP_At3g01520-like"/>
    <property type="match status" value="1"/>
</dbReference>
<evidence type="ECO:0000313" key="3">
    <source>
        <dbReference type="Proteomes" id="UP000734854"/>
    </source>
</evidence>
<feature type="domain" description="UspA" evidence="1">
    <location>
        <begin position="5"/>
        <end position="158"/>
    </location>
</feature>
<evidence type="ECO:0000259" key="1">
    <source>
        <dbReference type="Pfam" id="PF00582"/>
    </source>
</evidence>